<protein>
    <submittedName>
        <fullName evidence="2">Uncharacterized protein</fullName>
    </submittedName>
</protein>
<evidence type="ECO:0000256" key="1">
    <source>
        <dbReference type="SAM" id="MobiDB-lite"/>
    </source>
</evidence>
<dbReference type="AlphaFoldDB" id="A0A1S7TRX1"/>
<dbReference type="EMBL" id="FCNP01000030">
    <property type="protein sequence ID" value="CVI57364.1"/>
    <property type="molecule type" value="Genomic_DNA"/>
</dbReference>
<comment type="caution">
    <text evidence="2">The sequence shown here is derived from an EMBL/GenBank/DDBJ whole genome shotgun (WGS) entry which is preliminary data.</text>
</comment>
<evidence type="ECO:0000313" key="2">
    <source>
        <dbReference type="EMBL" id="CVI57364.1"/>
    </source>
</evidence>
<dbReference type="Proteomes" id="UP000192140">
    <property type="component" value="Unassembled WGS sequence"/>
</dbReference>
<proteinExistence type="predicted"/>
<reference evidence="2" key="1">
    <citation type="submission" date="2016-01" db="EMBL/GenBank/DDBJ databases">
        <authorList>
            <person name="Regsiter A."/>
            <person name="william w."/>
        </authorList>
    </citation>
    <scope>NUCLEOTIDE SEQUENCE</scope>
    <source>
        <strain evidence="2">NCPPB 1641</strain>
    </source>
</reference>
<evidence type="ECO:0000313" key="3">
    <source>
        <dbReference type="Proteomes" id="UP000192140"/>
    </source>
</evidence>
<keyword evidence="3" id="KW-1185">Reference proteome</keyword>
<gene>
    <name evidence="2" type="ORF">AGR7A_Lc10059</name>
</gene>
<feature type="region of interest" description="Disordered" evidence="1">
    <location>
        <begin position="58"/>
        <end position="81"/>
    </location>
</feature>
<accession>A0A1S7TRX1</accession>
<name>A0A1S7TRX1_9HYPH</name>
<sequence>MTSGQRVVTNRGCTKCFTGPTAIPPGPNHELQSEKTKPVIEIERHAWFHAGCVADSSPAIPNRDPRGPCRFQIRSSAPSRR</sequence>
<organism evidence="2 3">
    <name type="scientific">Agrobacterium deltaense NCPPB 1641</name>
    <dbReference type="NCBI Taxonomy" id="1183425"/>
    <lineage>
        <taxon>Bacteria</taxon>
        <taxon>Pseudomonadati</taxon>
        <taxon>Pseudomonadota</taxon>
        <taxon>Alphaproteobacteria</taxon>
        <taxon>Hyphomicrobiales</taxon>
        <taxon>Rhizobiaceae</taxon>
        <taxon>Rhizobium/Agrobacterium group</taxon>
        <taxon>Agrobacterium</taxon>
    </lineage>
</organism>